<dbReference type="PANTHER" id="PTHR38887">
    <property type="entry name" value="CHROMOSOME 21, WHOLE GENOME SHOTGUN SEQUENCE"/>
    <property type="match status" value="1"/>
</dbReference>
<sequence>MQGIGIQDPQQSSFSSDYRDQAPPQPIPSHEDRTEFPPTANSDQEPTPQMAPIVRLMGAESRLSRAVVIPQRRPRDRARGFVRAYAPNLLRCGISQETFLQFIDGLNKSAASNAAVEVVNVAGEAVGAVPGSEFVGAPIVGMALQVAAGAYKEVNARRGQNGYLIKMNDELFRTRGLYCLIMSYDVKSRSNVVRPGQSDSPSHVIRQGISQGTKSSRMRSNDGILGASNFPAAAQLVYADPKNALGNNVEENNGEERAKPGTWDHSHTKVQSILTAHADKEDLKSQAKFQKKNPTRPINCLMDPKVELSEKDRQKQEKREAKQENKENKRERGAEKRALKYPGKAPKVHKPKEVVLPKTSWSPMLNRYQISNKEWPQYFRASSM</sequence>
<name>A0ABR4EKV6_9PEZI</name>
<feature type="compositionally biased region" description="Basic and acidic residues" evidence="1">
    <location>
        <begin position="305"/>
        <end position="338"/>
    </location>
</feature>
<reference evidence="2 3" key="1">
    <citation type="submission" date="2024-03" db="EMBL/GenBank/DDBJ databases">
        <title>A high-quality draft genome sequence of Diaporthe vaccinii, a causative agent of upright dieback and viscid rot disease in cranberry plants.</title>
        <authorList>
            <person name="Sarrasin M."/>
            <person name="Lang B.F."/>
            <person name="Burger G."/>
        </authorList>
    </citation>
    <scope>NUCLEOTIDE SEQUENCE [LARGE SCALE GENOMIC DNA]</scope>
    <source>
        <strain evidence="2 3">IS7</strain>
    </source>
</reference>
<accession>A0ABR4EKV6</accession>
<feature type="region of interest" description="Disordered" evidence="1">
    <location>
        <begin position="244"/>
        <end position="266"/>
    </location>
</feature>
<feature type="region of interest" description="Disordered" evidence="1">
    <location>
        <begin position="305"/>
        <end position="353"/>
    </location>
</feature>
<feature type="region of interest" description="Disordered" evidence="1">
    <location>
        <begin position="192"/>
        <end position="224"/>
    </location>
</feature>
<evidence type="ECO:0000313" key="3">
    <source>
        <dbReference type="Proteomes" id="UP001600888"/>
    </source>
</evidence>
<dbReference type="PANTHER" id="PTHR38887:SF1">
    <property type="entry name" value="RAS MODIFICATION PROTEIN ERF4"/>
    <property type="match status" value="1"/>
</dbReference>
<dbReference type="InterPro" id="IPR053221">
    <property type="entry name" value="Burnettramic_acid_biosynth"/>
</dbReference>
<comment type="caution">
    <text evidence="2">The sequence shown here is derived from an EMBL/GenBank/DDBJ whole genome shotgun (WGS) entry which is preliminary data.</text>
</comment>
<evidence type="ECO:0000256" key="1">
    <source>
        <dbReference type="SAM" id="MobiDB-lite"/>
    </source>
</evidence>
<feature type="compositionally biased region" description="Basic and acidic residues" evidence="1">
    <location>
        <begin position="254"/>
        <end position="266"/>
    </location>
</feature>
<gene>
    <name evidence="2" type="ORF">FJTKL_10176</name>
</gene>
<dbReference type="Proteomes" id="UP001600888">
    <property type="component" value="Unassembled WGS sequence"/>
</dbReference>
<proteinExistence type="predicted"/>
<keyword evidence="3" id="KW-1185">Reference proteome</keyword>
<evidence type="ECO:0000313" key="2">
    <source>
        <dbReference type="EMBL" id="KAL2283064.1"/>
    </source>
</evidence>
<protein>
    <submittedName>
        <fullName evidence="2">Uncharacterized protein</fullName>
    </submittedName>
</protein>
<organism evidence="2 3">
    <name type="scientific">Diaporthe vaccinii</name>
    <dbReference type="NCBI Taxonomy" id="105482"/>
    <lineage>
        <taxon>Eukaryota</taxon>
        <taxon>Fungi</taxon>
        <taxon>Dikarya</taxon>
        <taxon>Ascomycota</taxon>
        <taxon>Pezizomycotina</taxon>
        <taxon>Sordariomycetes</taxon>
        <taxon>Sordariomycetidae</taxon>
        <taxon>Diaporthales</taxon>
        <taxon>Diaporthaceae</taxon>
        <taxon>Diaporthe</taxon>
        <taxon>Diaporthe eres species complex</taxon>
    </lineage>
</organism>
<feature type="region of interest" description="Disordered" evidence="1">
    <location>
        <begin position="1"/>
        <end position="48"/>
    </location>
</feature>
<dbReference type="EMBL" id="JBAWTH010000045">
    <property type="protein sequence ID" value="KAL2283064.1"/>
    <property type="molecule type" value="Genomic_DNA"/>
</dbReference>